<accession>A0A8J2UL49</accession>
<evidence type="ECO:0000256" key="2">
    <source>
        <dbReference type="PROSITE-ProRule" id="PRU00110"/>
    </source>
</evidence>
<gene>
    <name evidence="4" type="ORF">GCM10007205_19160</name>
</gene>
<dbReference type="Gene3D" id="1.20.120.160">
    <property type="entry name" value="HPT domain"/>
    <property type="match status" value="1"/>
</dbReference>
<dbReference type="AlphaFoldDB" id="A0A8J2UL49"/>
<evidence type="ECO:0000256" key="1">
    <source>
        <dbReference type="ARBA" id="ARBA00023012"/>
    </source>
</evidence>
<feature type="domain" description="HPt" evidence="3">
    <location>
        <begin position="20"/>
        <end position="117"/>
    </location>
</feature>
<dbReference type="InterPro" id="IPR036641">
    <property type="entry name" value="HPT_dom_sf"/>
</dbReference>
<evidence type="ECO:0000259" key="3">
    <source>
        <dbReference type="PROSITE" id="PS50894"/>
    </source>
</evidence>
<dbReference type="Pfam" id="PF01627">
    <property type="entry name" value="Hpt"/>
    <property type="match status" value="1"/>
</dbReference>
<evidence type="ECO:0000313" key="4">
    <source>
        <dbReference type="EMBL" id="GGC10244.1"/>
    </source>
</evidence>
<dbReference type="Proteomes" id="UP000620266">
    <property type="component" value="Unassembled WGS sequence"/>
</dbReference>
<comment type="caution">
    <text evidence="4">The sequence shown here is derived from an EMBL/GenBank/DDBJ whole genome shotgun (WGS) entry which is preliminary data.</text>
</comment>
<dbReference type="RefSeq" id="WP_188395988.1">
    <property type="nucleotide sequence ID" value="NZ_BMCG01000003.1"/>
</dbReference>
<keyword evidence="1" id="KW-0902">Two-component regulatory system</keyword>
<protein>
    <recommendedName>
        <fullName evidence="3">HPt domain-containing protein</fullName>
    </recommendedName>
</protein>
<organism evidence="4 5">
    <name type="scientific">Oxalicibacterium flavum</name>
    <dbReference type="NCBI Taxonomy" id="179467"/>
    <lineage>
        <taxon>Bacteria</taxon>
        <taxon>Pseudomonadati</taxon>
        <taxon>Pseudomonadota</taxon>
        <taxon>Betaproteobacteria</taxon>
        <taxon>Burkholderiales</taxon>
        <taxon>Oxalobacteraceae</taxon>
        <taxon>Oxalicibacterium</taxon>
    </lineage>
</organism>
<sequence>MSLSTAPPDADELDTVQSLLGEEFDAIARIFLADSAKRLIALDEAEQTADRLALEKISHILCGSSASLGATLLASHCREMETDARQGRLEQAGVRLQAIRDEHRRIVARLQHMIGDA</sequence>
<dbReference type="GO" id="GO:0004672">
    <property type="term" value="F:protein kinase activity"/>
    <property type="evidence" value="ECO:0007669"/>
    <property type="project" value="UniProtKB-ARBA"/>
</dbReference>
<name>A0A8J2UL49_9BURK</name>
<reference evidence="4" key="1">
    <citation type="journal article" date="2014" name="Int. J. Syst. Evol. Microbiol.">
        <title>Complete genome sequence of Corynebacterium casei LMG S-19264T (=DSM 44701T), isolated from a smear-ripened cheese.</title>
        <authorList>
            <consortium name="US DOE Joint Genome Institute (JGI-PGF)"/>
            <person name="Walter F."/>
            <person name="Albersmeier A."/>
            <person name="Kalinowski J."/>
            <person name="Ruckert C."/>
        </authorList>
    </citation>
    <scope>NUCLEOTIDE SEQUENCE</scope>
    <source>
        <strain evidence="4">CCM 7086</strain>
    </source>
</reference>
<dbReference type="GO" id="GO:0000160">
    <property type="term" value="P:phosphorelay signal transduction system"/>
    <property type="evidence" value="ECO:0007669"/>
    <property type="project" value="UniProtKB-KW"/>
</dbReference>
<dbReference type="SUPFAM" id="SSF47226">
    <property type="entry name" value="Histidine-containing phosphotransfer domain, HPT domain"/>
    <property type="match status" value="1"/>
</dbReference>
<dbReference type="InterPro" id="IPR008207">
    <property type="entry name" value="Sig_transdc_His_kin_Hpt_dom"/>
</dbReference>
<evidence type="ECO:0000313" key="5">
    <source>
        <dbReference type="Proteomes" id="UP000620266"/>
    </source>
</evidence>
<keyword evidence="5" id="KW-1185">Reference proteome</keyword>
<keyword evidence="2" id="KW-0597">Phosphoprotein</keyword>
<dbReference type="PROSITE" id="PS50894">
    <property type="entry name" value="HPT"/>
    <property type="match status" value="1"/>
</dbReference>
<proteinExistence type="predicted"/>
<feature type="modified residue" description="Phosphohistidine" evidence="2">
    <location>
        <position position="59"/>
    </location>
</feature>
<dbReference type="EMBL" id="BMCG01000003">
    <property type="protein sequence ID" value="GGC10244.1"/>
    <property type="molecule type" value="Genomic_DNA"/>
</dbReference>
<reference evidence="4" key="2">
    <citation type="submission" date="2020-09" db="EMBL/GenBank/DDBJ databases">
        <authorList>
            <person name="Sun Q."/>
            <person name="Sedlacek I."/>
        </authorList>
    </citation>
    <scope>NUCLEOTIDE SEQUENCE</scope>
    <source>
        <strain evidence="4">CCM 7086</strain>
    </source>
</reference>